<dbReference type="Gene3D" id="3.40.50.720">
    <property type="entry name" value="NAD(P)-binding Rossmann-like Domain"/>
    <property type="match status" value="1"/>
</dbReference>
<sequence>MALSFVLPAGTAASPTVAPTTTPFAASLTAASAAGGAVQPGWAAACAVAAGAVAGARRQRKCPKVPRKFSLQMPTFPGFESKKKTVVITGASSGLGLSAAKSLAEQGWQVVMACRDFQKAEKAAKEAGMNPENYQVMHCDLASKQSVRNFVQTFRTMYQSLDALVCNAAVYFPNAHKEGVILPGLFPGGGPRWSAEGHEMSFAANYLGHFLLCKLMLEDLKKSSGTPRCVILGTVTATVNGAELGGMIPPLAHLGNFEGLEQGMKAPVTMLDGGAFDGAKAYKDSKVCDVMLMKELHKRFHKETGIVFTSLYPGCIAETGLFREHYPLFQNLFPAFHKTVTKAYVSQDEAGQRLAACVADDRYGTSGSYYSWEGEAGTGGGGGKDAVQNTEKDHDWFMNYGSFRTLSIDEIGGEAANDQRCSKLWELSEKLVA</sequence>
<accession>A0ABP0JIJ3</accession>
<proteinExistence type="predicted"/>
<dbReference type="NCBIfam" id="TIGR01289">
    <property type="entry name" value="LPOR"/>
    <property type="match status" value="1"/>
</dbReference>
<dbReference type="InterPro" id="IPR036291">
    <property type="entry name" value="NAD(P)-bd_dom_sf"/>
</dbReference>
<dbReference type="PRINTS" id="PR00081">
    <property type="entry name" value="GDHRDH"/>
</dbReference>
<name>A0ABP0JIJ3_9DINO</name>
<dbReference type="PANTHER" id="PTHR44419:SF19">
    <property type="entry name" value="PROTOCHLOROPHYLLIDE REDUCTASE A, CHLOROPLASTIC"/>
    <property type="match status" value="1"/>
</dbReference>
<evidence type="ECO:0000313" key="1">
    <source>
        <dbReference type="EMBL" id="CAK9014248.1"/>
    </source>
</evidence>
<dbReference type="PANTHER" id="PTHR44419">
    <property type="entry name" value="PROTOCHLOROPHYLLIDE REDUCTASE C, CHLOROPLASTIC"/>
    <property type="match status" value="1"/>
</dbReference>
<dbReference type="Proteomes" id="UP001642484">
    <property type="component" value="Unassembled WGS sequence"/>
</dbReference>
<dbReference type="Pfam" id="PF00106">
    <property type="entry name" value="adh_short"/>
    <property type="match status" value="1"/>
</dbReference>
<dbReference type="EMBL" id="CAXAMN010005557">
    <property type="protein sequence ID" value="CAK9014248.1"/>
    <property type="molecule type" value="Genomic_DNA"/>
</dbReference>
<evidence type="ECO:0000313" key="2">
    <source>
        <dbReference type="Proteomes" id="UP001642484"/>
    </source>
</evidence>
<dbReference type="InterPro" id="IPR005979">
    <property type="entry name" value="Prochl_reduct"/>
</dbReference>
<gene>
    <name evidence="1" type="ORF">CCMP2556_LOCUS11595</name>
</gene>
<dbReference type="SUPFAM" id="SSF51735">
    <property type="entry name" value="NAD(P)-binding Rossmann-fold domains"/>
    <property type="match status" value="1"/>
</dbReference>
<protein>
    <submittedName>
        <fullName evidence="1">Uncharacterized protein</fullName>
    </submittedName>
</protein>
<keyword evidence="2" id="KW-1185">Reference proteome</keyword>
<dbReference type="InterPro" id="IPR002347">
    <property type="entry name" value="SDR_fam"/>
</dbReference>
<organism evidence="1 2">
    <name type="scientific">Durusdinium trenchii</name>
    <dbReference type="NCBI Taxonomy" id="1381693"/>
    <lineage>
        <taxon>Eukaryota</taxon>
        <taxon>Sar</taxon>
        <taxon>Alveolata</taxon>
        <taxon>Dinophyceae</taxon>
        <taxon>Suessiales</taxon>
        <taxon>Symbiodiniaceae</taxon>
        <taxon>Durusdinium</taxon>
    </lineage>
</organism>
<reference evidence="1 2" key="1">
    <citation type="submission" date="2024-02" db="EMBL/GenBank/DDBJ databases">
        <authorList>
            <person name="Chen Y."/>
            <person name="Shah S."/>
            <person name="Dougan E. K."/>
            <person name="Thang M."/>
            <person name="Chan C."/>
        </authorList>
    </citation>
    <scope>NUCLEOTIDE SEQUENCE [LARGE SCALE GENOMIC DNA]</scope>
</reference>
<comment type="caution">
    <text evidence="1">The sequence shown here is derived from an EMBL/GenBank/DDBJ whole genome shotgun (WGS) entry which is preliminary data.</text>
</comment>